<feature type="non-terminal residue" evidence="5">
    <location>
        <position position="594"/>
    </location>
</feature>
<comment type="caution">
    <text evidence="5">The sequence shown here is derived from an EMBL/GenBank/DDBJ whole genome shotgun (WGS) entry which is preliminary data.</text>
</comment>
<name>A0A831LH23_9BACT</name>
<dbReference type="PANTHER" id="PTHR44757:SF2">
    <property type="entry name" value="BIOFILM ARCHITECTURE MAINTENANCE PROTEIN MBAA"/>
    <property type="match status" value="1"/>
</dbReference>
<feature type="domain" description="PAS" evidence="2">
    <location>
        <begin position="64"/>
        <end position="134"/>
    </location>
</feature>
<feature type="non-terminal residue" evidence="5">
    <location>
        <position position="1"/>
    </location>
</feature>
<dbReference type="SUPFAM" id="SSF55073">
    <property type="entry name" value="Nucleotide cyclase"/>
    <property type="match status" value="1"/>
</dbReference>
<dbReference type="SMART" id="SM00267">
    <property type="entry name" value="GGDEF"/>
    <property type="match status" value="1"/>
</dbReference>
<dbReference type="PROSITE" id="PS50112">
    <property type="entry name" value="PAS"/>
    <property type="match status" value="1"/>
</dbReference>
<dbReference type="PROSITE" id="PS50883">
    <property type="entry name" value="EAL"/>
    <property type="match status" value="1"/>
</dbReference>
<dbReference type="Gene3D" id="3.30.70.270">
    <property type="match status" value="1"/>
</dbReference>
<evidence type="ECO:0000259" key="2">
    <source>
        <dbReference type="PROSITE" id="PS50112"/>
    </source>
</evidence>
<organism evidence="5">
    <name type="scientific">Geoalkalibacter subterraneus</name>
    <dbReference type="NCBI Taxonomy" id="483547"/>
    <lineage>
        <taxon>Bacteria</taxon>
        <taxon>Pseudomonadati</taxon>
        <taxon>Thermodesulfobacteriota</taxon>
        <taxon>Desulfuromonadia</taxon>
        <taxon>Desulfuromonadales</taxon>
        <taxon>Geoalkalibacteraceae</taxon>
        <taxon>Geoalkalibacter</taxon>
    </lineage>
</organism>
<accession>A0A831LH23</accession>
<dbReference type="Gene3D" id="3.30.450.20">
    <property type="entry name" value="PAS domain"/>
    <property type="match status" value="1"/>
</dbReference>
<dbReference type="Pfam" id="PF00563">
    <property type="entry name" value="EAL"/>
    <property type="match status" value="1"/>
</dbReference>
<dbReference type="EMBL" id="DSDO01000248">
    <property type="protein sequence ID" value="HDR46767.1"/>
    <property type="molecule type" value="Genomic_DNA"/>
</dbReference>
<keyword evidence="1" id="KW-0472">Membrane</keyword>
<feature type="domain" description="EAL" evidence="3">
    <location>
        <begin position="363"/>
        <end position="594"/>
    </location>
</feature>
<evidence type="ECO:0000259" key="3">
    <source>
        <dbReference type="PROSITE" id="PS50883"/>
    </source>
</evidence>
<feature type="domain" description="GGDEF" evidence="4">
    <location>
        <begin position="221"/>
        <end position="354"/>
    </location>
</feature>
<dbReference type="InterPro" id="IPR000014">
    <property type="entry name" value="PAS"/>
</dbReference>
<reference evidence="5" key="1">
    <citation type="journal article" date="2020" name="mSystems">
        <title>Genome- and Community-Level Interaction Insights into Carbon Utilization and Element Cycling Functions of Hydrothermarchaeota in Hydrothermal Sediment.</title>
        <authorList>
            <person name="Zhou Z."/>
            <person name="Liu Y."/>
            <person name="Xu W."/>
            <person name="Pan J."/>
            <person name="Luo Z.H."/>
            <person name="Li M."/>
        </authorList>
    </citation>
    <scope>NUCLEOTIDE SEQUENCE [LARGE SCALE GENOMIC DNA]</scope>
    <source>
        <strain evidence="5">SpSt-1220</strain>
    </source>
</reference>
<dbReference type="PANTHER" id="PTHR44757">
    <property type="entry name" value="DIGUANYLATE CYCLASE DGCP"/>
    <property type="match status" value="1"/>
</dbReference>
<evidence type="ECO:0000259" key="4">
    <source>
        <dbReference type="PROSITE" id="PS50887"/>
    </source>
</evidence>
<dbReference type="CDD" id="cd01949">
    <property type="entry name" value="GGDEF"/>
    <property type="match status" value="1"/>
</dbReference>
<dbReference type="SUPFAM" id="SSF55785">
    <property type="entry name" value="PYP-like sensor domain (PAS domain)"/>
    <property type="match status" value="1"/>
</dbReference>
<dbReference type="Gene3D" id="3.20.20.450">
    <property type="entry name" value="EAL domain"/>
    <property type="match status" value="1"/>
</dbReference>
<dbReference type="FunFam" id="3.30.70.270:FF:000001">
    <property type="entry name" value="Diguanylate cyclase domain protein"/>
    <property type="match status" value="1"/>
</dbReference>
<dbReference type="GO" id="GO:0003824">
    <property type="term" value="F:catalytic activity"/>
    <property type="evidence" value="ECO:0007669"/>
    <property type="project" value="UniProtKB-ARBA"/>
</dbReference>
<dbReference type="InterPro" id="IPR029787">
    <property type="entry name" value="Nucleotide_cyclase"/>
</dbReference>
<dbReference type="InterPro" id="IPR035919">
    <property type="entry name" value="EAL_sf"/>
</dbReference>
<dbReference type="AlphaFoldDB" id="A0A831LH23"/>
<dbReference type="Pfam" id="PF00990">
    <property type="entry name" value="GGDEF"/>
    <property type="match status" value="1"/>
</dbReference>
<dbReference type="InterPro" id="IPR000160">
    <property type="entry name" value="GGDEF_dom"/>
</dbReference>
<dbReference type="NCBIfam" id="TIGR00229">
    <property type="entry name" value="sensory_box"/>
    <property type="match status" value="1"/>
</dbReference>
<gene>
    <name evidence="5" type="ORF">ENN94_03600</name>
</gene>
<dbReference type="SUPFAM" id="SSF141868">
    <property type="entry name" value="EAL domain-like"/>
    <property type="match status" value="1"/>
</dbReference>
<dbReference type="CDD" id="cd01948">
    <property type="entry name" value="EAL"/>
    <property type="match status" value="1"/>
</dbReference>
<protein>
    <submittedName>
        <fullName evidence="5">EAL domain-containing protein</fullName>
    </submittedName>
</protein>
<dbReference type="PROSITE" id="PS50887">
    <property type="entry name" value="GGDEF"/>
    <property type="match status" value="1"/>
</dbReference>
<dbReference type="Pfam" id="PF08448">
    <property type="entry name" value="PAS_4"/>
    <property type="match status" value="1"/>
</dbReference>
<dbReference type="NCBIfam" id="TIGR00254">
    <property type="entry name" value="GGDEF"/>
    <property type="match status" value="1"/>
</dbReference>
<dbReference type="InterPro" id="IPR001633">
    <property type="entry name" value="EAL_dom"/>
</dbReference>
<evidence type="ECO:0000313" key="5">
    <source>
        <dbReference type="EMBL" id="HDR46767.1"/>
    </source>
</evidence>
<keyword evidence="1" id="KW-0812">Transmembrane</keyword>
<feature type="transmembrane region" description="Helical" evidence="1">
    <location>
        <begin position="30"/>
        <end position="54"/>
    </location>
</feature>
<evidence type="ECO:0000256" key="1">
    <source>
        <dbReference type="SAM" id="Phobius"/>
    </source>
</evidence>
<dbReference type="InterPro" id="IPR052155">
    <property type="entry name" value="Biofilm_reg_signaling"/>
</dbReference>
<sequence>VLLGGHQGWWANVSMPFVEKNLHQNGLHLFLLWFWVSVLNAAVAVAGVFLMSVIRRENQDLRNSQKGMSEFLETASDLIFNVDRDGRLRFANRAWRRAMGYHGSDLQGLNLKDIVHPEFRENCSHEFDRVLRGEAGRVTNGRLLNRHDEVLEVEGSLTRCCLHNDGLGTVWAICRDVTEHKKAQAELYRLAHYDQLTGLPNRAFFLDRLNHSIALARRQGRQVAVLFLDLDRFKIINDTLGHVLGDRLLREMGQRLRECIREVDAVARMGGDEFTLCLGNVDGAESVEKVAKKILKNLVRPLCIDGHELFITTSIGISLFPDHHQDAQSLIKKADIAMYHAKAQGRNNYQFYREEMDSDVEKRLVLETAIRKALEMDQFRIFYQPKVDIASGRITAMEALLRWDHPELGLLPPNEFIPLAEETGLIFSIGEWVLLQACLQNRRWQQRGLPRMRVAVNISGYQLQQREFIDVVRRVLDESGLAPCDLEIEVTETVVMQNPESAVAILNQVRDLGVMIAIDDFGTGYSSLAHLKRFSVNTLKIDKSFMRDVEVDATDAAIATAIISMGNSLKLQVIAEGVETEGQLDFLRDHRCQE</sequence>
<keyword evidence="1" id="KW-1133">Transmembrane helix</keyword>
<proteinExistence type="predicted"/>
<dbReference type="InterPro" id="IPR013656">
    <property type="entry name" value="PAS_4"/>
</dbReference>
<dbReference type="Proteomes" id="UP000886162">
    <property type="component" value="Unassembled WGS sequence"/>
</dbReference>
<dbReference type="SMART" id="SM00052">
    <property type="entry name" value="EAL"/>
    <property type="match status" value="1"/>
</dbReference>
<dbReference type="CDD" id="cd00130">
    <property type="entry name" value="PAS"/>
    <property type="match status" value="1"/>
</dbReference>
<dbReference type="SMART" id="SM00091">
    <property type="entry name" value="PAS"/>
    <property type="match status" value="1"/>
</dbReference>
<dbReference type="InterPro" id="IPR043128">
    <property type="entry name" value="Rev_trsase/Diguanyl_cyclase"/>
</dbReference>
<dbReference type="InterPro" id="IPR035965">
    <property type="entry name" value="PAS-like_dom_sf"/>
</dbReference>